<name>A0AAV4F4C8_9GAST</name>
<protein>
    <recommendedName>
        <fullName evidence="5">CTNNB1 binding N-teminal domain-containing protein</fullName>
    </recommendedName>
</protein>
<evidence type="ECO:0008006" key="5">
    <source>
        <dbReference type="Google" id="ProtNLM"/>
    </source>
</evidence>
<feature type="region of interest" description="Disordered" evidence="1">
    <location>
        <begin position="1"/>
        <end position="26"/>
    </location>
</feature>
<feature type="transmembrane region" description="Helical" evidence="2">
    <location>
        <begin position="76"/>
        <end position="95"/>
    </location>
</feature>
<accession>A0AAV4F4C8</accession>
<evidence type="ECO:0000256" key="2">
    <source>
        <dbReference type="SAM" id="Phobius"/>
    </source>
</evidence>
<dbReference type="EMBL" id="BMAT01011183">
    <property type="protein sequence ID" value="GFR68198.1"/>
    <property type="molecule type" value="Genomic_DNA"/>
</dbReference>
<keyword evidence="2" id="KW-0812">Transmembrane</keyword>
<dbReference type="AlphaFoldDB" id="A0AAV4F4C8"/>
<keyword evidence="4" id="KW-1185">Reference proteome</keyword>
<evidence type="ECO:0000313" key="3">
    <source>
        <dbReference type="EMBL" id="GFR68198.1"/>
    </source>
</evidence>
<gene>
    <name evidence="3" type="ORF">ElyMa_005602500</name>
</gene>
<evidence type="ECO:0000256" key="1">
    <source>
        <dbReference type="SAM" id="MobiDB-lite"/>
    </source>
</evidence>
<sequence>MHSEKYFLTNAKEANRLDDDTDETDEERKVLEQFSVDAYGTVERGRLQYLRHKQGKLRADPLCCSRSSISSRPSSSSSSIVVVVVVVVVVVAAAASTEIKT</sequence>
<keyword evidence="2" id="KW-1133">Transmembrane helix</keyword>
<reference evidence="3 4" key="1">
    <citation type="journal article" date="2021" name="Elife">
        <title>Chloroplast acquisition without the gene transfer in kleptoplastic sea slugs, Plakobranchus ocellatus.</title>
        <authorList>
            <person name="Maeda T."/>
            <person name="Takahashi S."/>
            <person name="Yoshida T."/>
            <person name="Shimamura S."/>
            <person name="Takaki Y."/>
            <person name="Nagai Y."/>
            <person name="Toyoda A."/>
            <person name="Suzuki Y."/>
            <person name="Arimoto A."/>
            <person name="Ishii H."/>
            <person name="Satoh N."/>
            <person name="Nishiyama T."/>
            <person name="Hasebe M."/>
            <person name="Maruyama T."/>
            <person name="Minagawa J."/>
            <person name="Obokata J."/>
            <person name="Shigenobu S."/>
        </authorList>
    </citation>
    <scope>NUCLEOTIDE SEQUENCE [LARGE SCALE GENOMIC DNA]</scope>
</reference>
<evidence type="ECO:0000313" key="4">
    <source>
        <dbReference type="Proteomes" id="UP000762676"/>
    </source>
</evidence>
<organism evidence="3 4">
    <name type="scientific">Elysia marginata</name>
    <dbReference type="NCBI Taxonomy" id="1093978"/>
    <lineage>
        <taxon>Eukaryota</taxon>
        <taxon>Metazoa</taxon>
        <taxon>Spiralia</taxon>
        <taxon>Lophotrochozoa</taxon>
        <taxon>Mollusca</taxon>
        <taxon>Gastropoda</taxon>
        <taxon>Heterobranchia</taxon>
        <taxon>Euthyneura</taxon>
        <taxon>Panpulmonata</taxon>
        <taxon>Sacoglossa</taxon>
        <taxon>Placobranchoidea</taxon>
        <taxon>Plakobranchidae</taxon>
        <taxon>Elysia</taxon>
    </lineage>
</organism>
<dbReference type="Proteomes" id="UP000762676">
    <property type="component" value="Unassembled WGS sequence"/>
</dbReference>
<proteinExistence type="predicted"/>
<comment type="caution">
    <text evidence="3">The sequence shown here is derived from an EMBL/GenBank/DDBJ whole genome shotgun (WGS) entry which is preliminary data.</text>
</comment>
<keyword evidence="2" id="KW-0472">Membrane</keyword>